<dbReference type="EMBL" id="JAGKTC010000001">
    <property type="protein sequence ID" value="MBP3983452.1"/>
    <property type="molecule type" value="Genomic_DNA"/>
</dbReference>
<feature type="binding site" evidence="3">
    <location>
        <position position="106"/>
    </location>
    <ligand>
        <name>substrate</name>
    </ligand>
</feature>
<evidence type="ECO:0000256" key="1">
    <source>
        <dbReference type="ARBA" id="ARBA00008853"/>
    </source>
</evidence>
<reference evidence="5" key="2">
    <citation type="submission" date="2021-03" db="EMBL/GenBank/DDBJ databases">
        <authorList>
            <person name="Cao W."/>
        </authorList>
    </citation>
    <scope>NUCLEOTIDE SEQUENCE</scope>
    <source>
        <strain evidence="5">110414</strain>
    </source>
</reference>
<organism evidence="5 6">
    <name type="scientific">Pseudoxanthomonas helianthi</name>
    <dbReference type="NCBI Taxonomy" id="1453541"/>
    <lineage>
        <taxon>Bacteria</taxon>
        <taxon>Pseudomonadati</taxon>
        <taxon>Pseudomonadota</taxon>
        <taxon>Gammaproteobacteria</taxon>
        <taxon>Lysobacterales</taxon>
        <taxon>Lysobacteraceae</taxon>
        <taxon>Pseudoxanthomonas</taxon>
    </lineage>
</organism>
<dbReference type="SUPFAM" id="SSF63829">
    <property type="entry name" value="Calcium-dependent phosphotriesterase"/>
    <property type="match status" value="1"/>
</dbReference>
<dbReference type="PRINTS" id="PR01790">
    <property type="entry name" value="SMP30FAMILY"/>
</dbReference>
<reference evidence="5" key="1">
    <citation type="journal article" date="2016" name="Int. J. Syst. Evol. Microbiol.">
        <title>Pseudoxanthomonas helianthi sp. nov., isolated from roots of Jerusalem artichoke (Helianthus tuberosus).</title>
        <authorList>
            <person name="Kittiwongwattana C."/>
            <person name="Thawai C."/>
        </authorList>
    </citation>
    <scope>NUCLEOTIDE SEQUENCE</scope>
    <source>
        <strain evidence="5">110414</strain>
    </source>
</reference>
<dbReference type="AlphaFoldDB" id="A0A940X1I7"/>
<dbReference type="Gene3D" id="2.120.10.30">
    <property type="entry name" value="TolB, C-terminal domain"/>
    <property type="match status" value="1"/>
</dbReference>
<feature type="binding site" evidence="3">
    <location>
        <position position="22"/>
    </location>
    <ligand>
        <name>a divalent metal cation</name>
        <dbReference type="ChEBI" id="CHEBI:60240"/>
    </ligand>
</feature>
<keyword evidence="3" id="KW-0479">Metal-binding</keyword>
<dbReference type="GO" id="GO:0004341">
    <property type="term" value="F:gluconolactonase activity"/>
    <property type="evidence" value="ECO:0007669"/>
    <property type="project" value="TreeGrafter"/>
</dbReference>
<evidence type="ECO:0000259" key="4">
    <source>
        <dbReference type="Pfam" id="PF08450"/>
    </source>
</evidence>
<dbReference type="Proteomes" id="UP000673447">
    <property type="component" value="Unassembled WGS sequence"/>
</dbReference>
<dbReference type="PANTHER" id="PTHR10907:SF47">
    <property type="entry name" value="REGUCALCIN"/>
    <property type="match status" value="1"/>
</dbReference>
<proteinExistence type="inferred from homology"/>
<name>A0A940X1I7_9GAMM</name>
<feature type="domain" description="SMP-30/Gluconolactonase/LRE-like region" evidence="4">
    <location>
        <begin position="20"/>
        <end position="263"/>
    </location>
</feature>
<feature type="binding site" evidence="3">
    <location>
        <position position="108"/>
    </location>
    <ligand>
        <name>substrate</name>
    </ligand>
</feature>
<feature type="binding site" evidence="3">
    <location>
        <position position="204"/>
    </location>
    <ligand>
        <name>a divalent metal cation</name>
        <dbReference type="ChEBI" id="CHEBI:60240"/>
    </ligand>
</feature>
<feature type="active site" description="Proton donor/acceptor" evidence="2">
    <location>
        <position position="204"/>
    </location>
</feature>
<gene>
    <name evidence="5" type="ORF">J5837_03360</name>
</gene>
<dbReference type="RefSeq" id="WP_210535300.1">
    <property type="nucleotide sequence ID" value="NZ_JAGKTC010000001.1"/>
</dbReference>
<comment type="caution">
    <text evidence="5">The sequence shown here is derived from an EMBL/GenBank/DDBJ whole genome shotgun (WGS) entry which is preliminary data.</text>
</comment>
<comment type="cofactor">
    <cofactor evidence="3">
        <name>Zn(2+)</name>
        <dbReference type="ChEBI" id="CHEBI:29105"/>
    </cofactor>
    <text evidence="3">Binds 1 divalent metal cation per subunit.</text>
</comment>
<keyword evidence="3" id="KW-0862">Zinc</keyword>
<dbReference type="GO" id="GO:0005509">
    <property type="term" value="F:calcium ion binding"/>
    <property type="evidence" value="ECO:0007669"/>
    <property type="project" value="TreeGrafter"/>
</dbReference>
<evidence type="ECO:0000313" key="6">
    <source>
        <dbReference type="Proteomes" id="UP000673447"/>
    </source>
</evidence>
<comment type="similarity">
    <text evidence="1">Belongs to the SMP-30/CGR1 family.</text>
</comment>
<sequence length="297" mass="32232">MKELLARGPVRCVWPLAAELGEGAYWSARKQALFFVDILGQRLHRFDPDSGVRRSWDFDEPVSAVAERAGKPGLLVTLRSGFAVFDPSDASLTRLHAPAQEPADNRFNDGKCDARGRFWAGTTDMACERPAGSLYRFDADGSCSVHAQGLRIVNGPTWSSDGRTMFVNETGLGRTWAYDFDPQQGSLGPRRLWLQHPGWSGAPDGMTTDRNGRLWIARWGGAAVACHEADGDVRALVRLPTSNVTSCAFGGKDLDTLYITTARTGLNETQRALQPLAGGLFAVDLHVQGEAGIPFAG</sequence>
<dbReference type="GO" id="GO:0019853">
    <property type="term" value="P:L-ascorbic acid biosynthetic process"/>
    <property type="evidence" value="ECO:0007669"/>
    <property type="project" value="TreeGrafter"/>
</dbReference>
<feature type="binding site" evidence="3">
    <location>
        <position position="154"/>
    </location>
    <ligand>
        <name>a divalent metal cation</name>
        <dbReference type="ChEBI" id="CHEBI:60240"/>
    </ligand>
</feature>
<accession>A0A940X1I7</accession>
<evidence type="ECO:0000256" key="2">
    <source>
        <dbReference type="PIRSR" id="PIRSR605511-1"/>
    </source>
</evidence>
<dbReference type="PANTHER" id="PTHR10907">
    <property type="entry name" value="REGUCALCIN"/>
    <property type="match status" value="1"/>
</dbReference>
<dbReference type="InterPro" id="IPR011042">
    <property type="entry name" value="6-blade_b-propeller_TolB-like"/>
</dbReference>
<keyword evidence="6" id="KW-1185">Reference proteome</keyword>
<dbReference type="InterPro" id="IPR013658">
    <property type="entry name" value="SGL"/>
</dbReference>
<evidence type="ECO:0000256" key="3">
    <source>
        <dbReference type="PIRSR" id="PIRSR605511-2"/>
    </source>
</evidence>
<protein>
    <submittedName>
        <fullName evidence="5">SMP-30/gluconolactonase/LRE family protein</fullName>
    </submittedName>
</protein>
<dbReference type="Pfam" id="PF08450">
    <property type="entry name" value="SGL"/>
    <property type="match status" value="1"/>
</dbReference>
<evidence type="ECO:0000313" key="5">
    <source>
        <dbReference type="EMBL" id="MBP3983452.1"/>
    </source>
</evidence>
<dbReference type="InterPro" id="IPR005511">
    <property type="entry name" value="SMP-30"/>
</dbReference>